<reference evidence="2" key="1">
    <citation type="journal article" date="2019" name="Int. J. Syst. Evol. Microbiol.">
        <title>The Global Catalogue of Microorganisms (GCM) 10K type strain sequencing project: providing services to taxonomists for standard genome sequencing and annotation.</title>
        <authorList>
            <consortium name="The Broad Institute Genomics Platform"/>
            <consortium name="The Broad Institute Genome Sequencing Center for Infectious Disease"/>
            <person name="Wu L."/>
            <person name="Ma J."/>
        </authorList>
    </citation>
    <scope>NUCLEOTIDE SEQUENCE [LARGE SCALE GENOMIC DNA]</scope>
    <source>
        <strain evidence="2">CGMCC 1.15180</strain>
    </source>
</reference>
<sequence length="158" mass="18366">MKITMIKGTVLKLILSYCILFIFGCVNENGPEECVLHEIESDSFWVYDNECLKNAELGLNDEGFRKITSNEQYLIFRDCLPDNPEIDFDSYYLMVAKVLPGNYFPYVQEIRLLEDCDGLPKIEIEVVETPFLEVNVSKYSFVILSIEIPEPKIETIWF</sequence>
<proteinExistence type="predicted"/>
<comment type="caution">
    <text evidence="1">The sequence shown here is derived from an EMBL/GenBank/DDBJ whole genome shotgun (WGS) entry which is preliminary data.</text>
</comment>
<keyword evidence="2" id="KW-1185">Reference proteome</keyword>
<evidence type="ECO:0000313" key="1">
    <source>
        <dbReference type="EMBL" id="MFD2033779.1"/>
    </source>
</evidence>
<dbReference type="Proteomes" id="UP001597361">
    <property type="component" value="Unassembled WGS sequence"/>
</dbReference>
<protein>
    <recommendedName>
        <fullName evidence="3">Lipoprotein</fullName>
    </recommendedName>
</protein>
<dbReference type="PROSITE" id="PS51257">
    <property type="entry name" value="PROKAR_LIPOPROTEIN"/>
    <property type="match status" value="1"/>
</dbReference>
<organism evidence="1 2">
    <name type="scientific">Belliella marina</name>
    <dbReference type="NCBI Taxonomy" id="1644146"/>
    <lineage>
        <taxon>Bacteria</taxon>
        <taxon>Pseudomonadati</taxon>
        <taxon>Bacteroidota</taxon>
        <taxon>Cytophagia</taxon>
        <taxon>Cytophagales</taxon>
        <taxon>Cyclobacteriaceae</taxon>
        <taxon>Belliella</taxon>
    </lineage>
</organism>
<name>A0ABW4VI86_9BACT</name>
<dbReference type="EMBL" id="JBHUHR010000007">
    <property type="protein sequence ID" value="MFD2033779.1"/>
    <property type="molecule type" value="Genomic_DNA"/>
</dbReference>
<accession>A0ABW4VI86</accession>
<evidence type="ECO:0000313" key="2">
    <source>
        <dbReference type="Proteomes" id="UP001597361"/>
    </source>
</evidence>
<dbReference type="RefSeq" id="WP_376883468.1">
    <property type="nucleotide sequence ID" value="NZ_JBHUHR010000007.1"/>
</dbReference>
<evidence type="ECO:0008006" key="3">
    <source>
        <dbReference type="Google" id="ProtNLM"/>
    </source>
</evidence>
<gene>
    <name evidence="1" type="ORF">ACFSKL_03200</name>
</gene>